<dbReference type="OrthoDB" id="433474at2759"/>
<proteinExistence type="predicted"/>
<comment type="caution">
    <text evidence="2">The sequence shown here is derived from an EMBL/GenBank/DDBJ whole genome shotgun (WGS) entry which is preliminary data.</text>
</comment>
<dbReference type="AlphaFoldDB" id="A0A4U5LXW0"/>
<gene>
    <name evidence="2" type="ORF">L596_028251</name>
</gene>
<organism evidence="2 3">
    <name type="scientific">Steinernema carpocapsae</name>
    <name type="common">Entomopathogenic nematode</name>
    <dbReference type="NCBI Taxonomy" id="34508"/>
    <lineage>
        <taxon>Eukaryota</taxon>
        <taxon>Metazoa</taxon>
        <taxon>Ecdysozoa</taxon>
        <taxon>Nematoda</taxon>
        <taxon>Chromadorea</taxon>
        <taxon>Rhabditida</taxon>
        <taxon>Tylenchina</taxon>
        <taxon>Panagrolaimomorpha</taxon>
        <taxon>Strongyloidoidea</taxon>
        <taxon>Steinernematidae</taxon>
        <taxon>Steinernema</taxon>
    </lineage>
</organism>
<protein>
    <submittedName>
        <fullName evidence="2">Uncharacterized protein</fullName>
    </submittedName>
</protein>
<feature type="region of interest" description="Disordered" evidence="1">
    <location>
        <begin position="150"/>
        <end position="172"/>
    </location>
</feature>
<name>A0A4U5LXW0_STECR</name>
<reference evidence="2 3" key="1">
    <citation type="journal article" date="2015" name="Genome Biol.">
        <title>Comparative genomics of Steinernema reveals deeply conserved gene regulatory networks.</title>
        <authorList>
            <person name="Dillman A.R."/>
            <person name="Macchietto M."/>
            <person name="Porter C.F."/>
            <person name="Rogers A."/>
            <person name="Williams B."/>
            <person name="Antoshechkin I."/>
            <person name="Lee M.M."/>
            <person name="Goodwin Z."/>
            <person name="Lu X."/>
            <person name="Lewis E.E."/>
            <person name="Goodrich-Blair H."/>
            <person name="Stock S.P."/>
            <person name="Adams B.J."/>
            <person name="Sternberg P.W."/>
            <person name="Mortazavi A."/>
        </authorList>
    </citation>
    <scope>NUCLEOTIDE SEQUENCE [LARGE SCALE GENOMIC DNA]</scope>
    <source>
        <strain evidence="2 3">ALL</strain>
    </source>
</reference>
<evidence type="ECO:0000256" key="1">
    <source>
        <dbReference type="SAM" id="MobiDB-lite"/>
    </source>
</evidence>
<dbReference type="EMBL" id="AZBU02000011">
    <property type="protein sequence ID" value="TKR61091.1"/>
    <property type="molecule type" value="Genomic_DNA"/>
</dbReference>
<accession>A0A4U5LXW0</accession>
<evidence type="ECO:0000313" key="2">
    <source>
        <dbReference type="EMBL" id="TKR61091.1"/>
    </source>
</evidence>
<dbReference type="Proteomes" id="UP000298663">
    <property type="component" value="Unassembled WGS sequence"/>
</dbReference>
<sequence>MAVESTLWWTLAPLMEQGITVAVVGYDFAMNRTLRKVVDQVKKRLIGDRPRSFLIYSLSVYPKLLSLNQDLNRWTEVILLPWVPVSKLLKIDRITTLVSVCGAYQLDELIDTYVGCHSPDSRDGQKLQPGLNETHREVRWQVHRPPQFRIRHAGESGPRKRPSLSRCPGSPL</sequence>
<reference evidence="2 3" key="2">
    <citation type="journal article" date="2019" name="G3 (Bethesda)">
        <title>Hybrid Assembly of the Genome of the Entomopathogenic Nematode Steinernema carpocapsae Identifies the X-Chromosome.</title>
        <authorList>
            <person name="Serra L."/>
            <person name="Macchietto M."/>
            <person name="Macias-Munoz A."/>
            <person name="McGill C.J."/>
            <person name="Rodriguez I.M."/>
            <person name="Rodriguez B."/>
            <person name="Murad R."/>
            <person name="Mortazavi A."/>
        </authorList>
    </citation>
    <scope>NUCLEOTIDE SEQUENCE [LARGE SCALE GENOMIC DNA]</scope>
    <source>
        <strain evidence="2 3">ALL</strain>
    </source>
</reference>
<keyword evidence="3" id="KW-1185">Reference proteome</keyword>
<evidence type="ECO:0000313" key="3">
    <source>
        <dbReference type="Proteomes" id="UP000298663"/>
    </source>
</evidence>